<reference evidence="5 6" key="1">
    <citation type="submission" date="2019-04" db="EMBL/GenBank/DDBJ databases">
        <title>Lysinibacillus genome sequencing.</title>
        <authorList>
            <person name="Dunlap C."/>
        </authorList>
    </citation>
    <scope>NUCLEOTIDE SEQUENCE [LARGE SCALE GENOMIC DNA]</scope>
    <source>
        <strain evidence="5 6">CCTCC AB 2010389</strain>
    </source>
</reference>
<evidence type="ECO:0000313" key="6">
    <source>
        <dbReference type="Proteomes" id="UP000308744"/>
    </source>
</evidence>
<keyword evidence="6" id="KW-1185">Reference proteome</keyword>
<dbReference type="EMBL" id="SZPU01000119">
    <property type="protein sequence ID" value="TKI53329.1"/>
    <property type="molecule type" value="Genomic_DNA"/>
</dbReference>
<protein>
    <submittedName>
        <fullName evidence="5">ATP-binding cassette domain-containing protein</fullName>
    </submittedName>
</protein>
<keyword evidence="2" id="KW-0547">Nucleotide-binding</keyword>
<evidence type="ECO:0000259" key="4">
    <source>
        <dbReference type="SMART" id="SM00382"/>
    </source>
</evidence>
<dbReference type="PANTHER" id="PTHR42939">
    <property type="entry name" value="ABC TRANSPORTER ATP-BINDING PROTEIN ALBC-RELATED"/>
    <property type="match status" value="1"/>
</dbReference>
<dbReference type="SUPFAM" id="SSF52540">
    <property type="entry name" value="P-loop containing nucleoside triphosphate hydrolases"/>
    <property type="match status" value="1"/>
</dbReference>
<evidence type="ECO:0000313" key="5">
    <source>
        <dbReference type="EMBL" id="TKI53329.1"/>
    </source>
</evidence>
<feature type="domain" description="AAA+ ATPase" evidence="4">
    <location>
        <begin position="21"/>
        <end position="196"/>
    </location>
</feature>
<dbReference type="AlphaFoldDB" id="A0A4U2XZ95"/>
<keyword evidence="1" id="KW-0813">Transport</keyword>
<comment type="caution">
    <text evidence="5">The sequence shown here is derived from an EMBL/GenBank/DDBJ whole genome shotgun (WGS) entry which is preliminary data.</text>
</comment>
<evidence type="ECO:0000256" key="1">
    <source>
        <dbReference type="ARBA" id="ARBA00022448"/>
    </source>
</evidence>
<dbReference type="GO" id="GO:0016887">
    <property type="term" value="F:ATP hydrolysis activity"/>
    <property type="evidence" value="ECO:0007669"/>
    <property type="project" value="InterPro"/>
</dbReference>
<dbReference type="SMART" id="SM00382">
    <property type="entry name" value="AAA"/>
    <property type="match status" value="1"/>
</dbReference>
<dbReference type="Pfam" id="PF00005">
    <property type="entry name" value="ABC_tran"/>
    <property type="match status" value="1"/>
</dbReference>
<evidence type="ECO:0000256" key="2">
    <source>
        <dbReference type="ARBA" id="ARBA00022741"/>
    </source>
</evidence>
<dbReference type="Gene3D" id="3.40.50.300">
    <property type="entry name" value="P-loop containing nucleotide triphosphate hydrolases"/>
    <property type="match status" value="1"/>
</dbReference>
<dbReference type="RefSeq" id="WP_107897848.1">
    <property type="nucleotide sequence ID" value="NZ_PYWM01000066.1"/>
</dbReference>
<evidence type="ECO:0000256" key="3">
    <source>
        <dbReference type="ARBA" id="ARBA00022840"/>
    </source>
</evidence>
<gene>
    <name evidence="5" type="ORF">FC756_24555</name>
</gene>
<dbReference type="GO" id="GO:0005524">
    <property type="term" value="F:ATP binding"/>
    <property type="evidence" value="ECO:0007669"/>
    <property type="project" value="UniProtKB-KW"/>
</dbReference>
<dbReference type="Proteomes" id="UP000308744">
    <property type="component" value="Unassembled WGS sequence"/>
</dbReference>
<sequence>MINIKNFTYKDLLVNVNMTLNKEFNYIHGANGTGKSTLLDCISNLNQKYTGEISGNNSLVYLNQNLYFSYKLKFKDFVEFIFSLEGIKNYKTVYFKYAEKYGLLEEFSKNWNKRIGVLSGGERKKLYFSTICCLDRDWYLFDEPFSGVDTSGKEYMSNQFNNLVAMDKGVIITTHETEPLNNISFVKKHILEDSQH</sequence>
<name>A0A4U2XZ95_9BACI</name>
<dbReference type="InterPro" id="IPR003439">
    <property type="entry name" value="ABC_transporter-like_ATP-bd"/>
</dbReference>
<organism evidence="5 6">
    <name type="scientific">Lysinibacillus mangiferihumi</name>
    <dbReference type="NCBI Taxonomy" id="1130819"/>
    <lineage>
        <taxon>Bacteria</taxon>
        <taxon>Bacillati</taxon>
        <taxon>Bacillota</taxon>
        <taxon>Bacilli</taxon>
        <taxon>Bacillales</taxon>
        <taxon>Bacillaceae</taxon>
        <taxon>Lysinibacillus</taxon>
    </lineage>
</organism>
<proteinExistence type="predicted"/>
<dbReference type="InterPro" id="IPR003593">
    <property type="entry name" value="AAA+_ATPase"/>
</dbReference>
<accession>A0A4U2XZ95</accession>
<keyword evidence="3 5" id="KW-0067">ATP-binding</keyword>
<dbReference type="InterPro" id="IPR051782">
    <property type="entry name" value="ABC_Transporter_VariousFunc"/>
</dbReference>
<dbReference type="CDD" id="cd00267">
    <property type="entry name" value="ABC_ATPase"/>
    <property type="match status" value="1"/>
</dbReference>
<dbReference type="InterPro" id="IPR027417">
    <property type="entry name" value="P-loop_NTPase"/>
</dbReference>
<dbReference type="PANTHER" id="PTHR42939:SF1">
    <property type="entry name" value="ABC TRANSPORTER ATP-BINDING PROTEIN ALBC-RELATED"/>
    <property type="match status" value="1"/>
</dbReference>